<feature type="domain" description="Amine oxidase" evidence="2">
    <location>
        <begin position="12"/>
        <end position="477"/>
    </location>
</feature>
<keyword evidence="4" id="KW-1185">Reference proteome</keyword>
<dbReference type="EMBL" id="FNID01000001">
    <property type="protein sequence ID" value="SDM52665.1"/>
    <property type="molecule type" value="Genomic_DNA"/>
</dbReference>
<accession>A0A1G9TZG8</accession>
<evidence type="ECO:0000256" key="1">
    <source>
        <dbReference type="ARBA" id="ARBA00038322"/>
    </source>
</evidence>
<evidence type="ECO:0000313" key="3">
    <source>
        <dbReference type="EMBL" id="SDM52665.1"/>
    </source>
</evidence>
<evidence type="ECO:0000313" key="4">
    <source>
        <dbReference type="Proteomes" id="UP000199182"/>
    </source>
</evidence>
<dbReference type="AlphaFoldDB" id="A0A1G9TZG8"/>
<sequence>MAKKVIIIGAGLAGLSAGIHLQNNGIESEIFEISGQVGGMCIAWERQGYRFDGCIHWMVGTKKGDNFYNLYREVDALAEDTEIYNSDSITAEIDGVLYEIPLRFEQFKAFLLQLAPQDEKSIEQFCTEVAVFANSSMPTGAPANPAEFFSFLKNNSGFMSLAGKYMNTSVQEYTERFESPLLKKLVFHLMPPEFSYFGLIMMLGTRMSGNAGYPMGGALGVANRMKAKYISLGGKLNMSTRVERIVVENGRVTGIVAKGKTYHCDAVVAACDAYDTLNNMLEGKFRHKQLDEMLKTSPLFDPLVLISFGLNKRFNLPYATDYECPEGLETAPGFTVNGYNLRTFEFDLSAAPEGCSSIMVMTGAPLEYWESLRKTDIEKYRAEKAALAQRVAELLDKRIPGIRESIVVTDVATPATYMRYANLYKGSWEGFVPIPKALRTNIKTSVEGVKGLVLAGQWVNAGGGLCTAVQSGKSAALKIVKNKL</sequence>
<dbReference type="STRING" id="258515.SAMN05192585_10120"/>
<dbReference type="SUPFAM" id="SSF51905">
    <property type="entry name" value="FAD/NAD(P)-binding domain"/>
    <property type="match status" value="1"/>
</dbReference>
<proteinExistence type="inferred from homology"/>
<dbReference type="Pfam" id="PF01593">
    <property type="entry name" value="Amino_oxidase"/>
    <property type="match status" value="1"/>
</dbReference>
<gene>
    <name evidence="3" type="ORF">SAMN05192585_10120</name>
</gene>
<comment type="similarity">
    <text evidence="1">Belongs to the carotenoid/retinoid oxidoreductase family. CrtN subfamily.</text>
</comment>
<dbReference type="RefSeq" id="WP_162840254.1">
    <property type="nucleotide sequence ID" value="NZ_FNID01000001.1"/>
</dbReference>
<name>A0A1G9TZG8_9FIRM</name>
<dbReference type="PANTHER" id="PTHR43734:SF1">
    <property type="entry name" value="PHYTOENE DESATURASE"/>
    <property type="match status" value="1"/>
</dbReference>
<protein>
    <submittedName>
        <fullName evidence="3">Phytoene dehydrogenase-related protein</fullName>
    </submittedName>
</protein>
<evidence type="ECO:0000259" key="2">
    <source>
        <dbReference type="Pfam" id="PF01593"/>
    </source>
</evidence>
<dbReference type="InterPro" id="IPR002937">
    <property type="entry name" value="Amino_oxidase"/>
</dbReference>
<organism evidence="3 4">
    <name type="scientific">Acetanaerobacterium elongatum</name>
    <dbReference type="NCBI Taxonomy" id="258515"/>
    <lineage>
        <taxon>Bacteria</taxon>
        <taxon>Bacillati</taxon>
        <taxon>Bacillota</taxon>
        <taxon>Clostridia</taxon>
        <taxon>Eubacteriales</taxon>
        <taxon>Oscillospiraceae</taxon>
        <taxon>Acetanaerobacterium</taxon>
    </lineage>
</organism>
<dbReference type="InterPro" id="IPR036188">
    <property type="entry name" value="FAD/NAD-bd_sf"/>
</dbReference>
<dbReference type="PRINTS" id="PR00420">
    <property type="entry name" value="RNGMNOXGNASE"/>
</dbReference>
<dbReference type="Gene3D" id="3.50.50.60">
    <property type="entry name" value="FAD/NAD(P)-binding domain"/>
    <property type="match status" value="2"/>
</dbReference>
<dbReference type="PANTHER" id="PTHR43734">
    <property type="entry name" value="PHYTOENE DESATURASE"/>
    <property type="match status" value="1"/>
</dbReference>
<reference evidence="3 4" key="1">
    <citation type="submission" date="2016-10" db="EMBL/GenBank/DDBJ databases">
        <authorList>
            <person name="de Groot N.N."/>
        </authorList>
    </citation>
    <scope>NUCLEOTIDE SEQUENCE [LARGE SCALE GENOMIC DNA]</scope>
    <source>
        <strain evidence="3 4">CGMCC 1.5012</strain>
    </source>
</reference>
<dbReference type="GO" id="GO:0016491">
    <property type="term" value="F:oxidoreductase activity"/>
    <property type="evidence" value="ECO:0007669"/>
    <property type="project" value="InterPro"/>
</dbReference>
<dbReference type="Proteomes" id="UP000199182">
    <property type="component" value="Unassembled WGS sequence"/>
</dbReference>